<dbReference type="SUPFAM" id="SSF54637">
    <property type="entry name" value="Thioesterase/thiol ester dehydrase-isomerase"/>
    <property type="match status" value="2"/>
</dbReference>
<feature type="domain" description="Acyl-CoA thioesterase-like N-terminal HotDog" evidence="5">
    <location>
        <begin position="41"/>
        <end position="112"/>
    </location>
</feature>
<dbReference type="Pfam" id="PF13622">
    <property type="entry name" value="4HBT_3"/>
    <property type="match status" value="1"/>
</dbReference>
<reference evidence="7" key="1">
    <citation type="submission" date="2014-01" db="EMBL/GenBank/DDBJ databases">
        <authorList>
            <person name="Aslett M."/>
        </authorList>
    </citation>
    <scope>NUCLEOTIDE SEQUENCE</scope>
</reference>
<dbReference type="GO" id="GO:0006637">
    <property type="term" value="P:acyl-CoA metabolic process"/>
    <property type="evidence" value="ECO:0007669"/>
    <property type="project" value="InterPro"/>
</dbReference>
<keyword evidence="3" id="KW-0378">Hydrolase</keyword>
<comment type="similarity">
    <text evidence="1">Belongs to the C/M/P thioester hydrolase family.</text>
</comment>
<feature type="domain" description="Acyl-CoA thioesterase-like C-terminal" evidence="6">
    <location>
        <begin position="180"/>
        <end position="297"/>
    </location>
</feature>
<comment type="subunit">
    <text evidence="2">Homotetramer.</text>
</comment>
<evidence type="ECO:0000256" key="3">
    <source>
        <dbReference type="ARBA" id="ARBA00022801"/>
    </source>
</evidence>
<dbReference type="NCBIfam" id="TIGR00189">
    <property type="entry name" value="tesB"/>
    <property type="match status" value="1"/>
</dbReference>
<dbReference type="FunFam" id="2.40.160.210:FF:000001">
    <property type="entry name" value="Acyl-CoA thioesterase II"/>
    <property type="match status" value="1"/>
</dbReference>
<dbReference type="InterPro" id="IPR029069">
    <property type="entry name" value="HotDog_dom_sf"/>
</dbReference>
<dbReference type="STRING" id="36087.A0A077ZA87"/>
<proteinExistence type="inferred from homology"/>
<dbReference type="GO" id="GO:0009062">
    <property type="term" value="P:fatty acid catabolic process"/>
    <property type="evidence" value="ECO:0007669"/>
    <property type="project" value="TreeGrafter"/>
</dbReference>
<evidence type="ECO:0000256" key="2">
    <source>
        <dbReference type="ARBA" id="ARBA00011881"/>
    </source>
</evidence>
<evidence type="ECO:0000256" key="4">
    <source>
        <dbReference type="ARBA" id="ARBA00023098"/>
    </source>
</evidence>
<gene>
    <name evidence="7" type="ORF">TTRE_0000485301</name>
</gene>
<protein>
    <submittedName>
        <fullName evidence="7">4HBT 3 domain containing protein</fullName>
    </submittedName>
</protein>
<dbReference type="AlphaFoldDB" id="A0A077ZA87"/>
<sequence length="306" mass="34951">MQKMGDTLRQQFIKTFLDLEQVDANLFRGRQLIAAVPDNPRVYGGQVIGQAMVAAMKTVSNDFLPHSLHCYFIAGADRSVPIVYSVDRVRDGRSFSNRFIKAIQNGVHICTCDMSFQRGATDSIVHQCEMPHVPEPQTLRDIEELRSSSDNCNPLYRNCQDSTCLMTYLPMSFDVRPVNPKKFYLQEPSDPTYMCWVKFKEKIGDDRRLNLCAAAFVSDCFMVPTALMPHVGGKFKLGMVVSLDHSIWFHRPDLLVDDWMLYETESSIAANSRALVHGRMWSRDAYLIFSTTQEVLIRGQRSQKDM</sequence>
<dbReference type="PANTHER" id="PTHR11066">
    <property type="entry name" value="ACYL-COA THIOESTERASE"/>
    <property type="match status" value="1"/>
</dbReference>
<dbReference type="CDD" id="cd03445">
    <property type="entry name" value="Thioesterase_II_repeat2"/>
    <property type="match status" value="1"/>
</dbReference>
<dbReference type="PANTHER" id="PTHR11066:SF34">
    <property type="entry name" value="ACYL-COENZYME A THIOESTERASE 8"/>
    <property type="match status" value="1"/>
</dbReference>
<dbReference type="CDD" id="cd03444">
    <property type="entry name" value="Thioesterase_II_repeat1"/>
    <property type="match status" value="1"/>
</dbReference>
<dbReference type="Gene3D" id="2.40.160.210">
    <property type="entry name" value="Acyl-CoA thioesterase, double hotdog domain"/>
    <property type="match status" value="1"/>
</dbReference>
<evidence type="ECO:0000259" key="5">
    <source>
        <dbReference type="Pfam" id="PF13622"/>
    </source>
</evidence>
<dbReference type="InterPro" id="IPR003703">
    <property type="entry name" value="Acyl_CoA_thio"/>
</dbReference>
<dbReference type="InterPro" id="IPR049449">
    <property type="entry name" value="TesB_ACOT8-like_N"/>
</dbReference>
<dbReference type="Proteomes" id="UP000030665">
    <property type="component" value="Unassembled WGS sequence"/>
</dbReference>
<keyword evidence="4" id="KW-0443">Lipid metabolism</keyword>
<evidence type="ECO:0000256" key="1">
    <source>
        <dbReference type="ARBA" id="ARBA00006538"/>
    </source>
</evidence>
<evidence type="ECO:0000313" key="7">
    <source>
        <dbReference type="EMBL" id="CDW56573.1"/>
    </source>
</evidence>
<dbReference type="Pfam" id="PF20789">
    <property type="entry name" value="4HBT_3C"/>
    <property type="match status" value="1"/>
</dbReference>
<evidence type="ECO:0000259" key="6">
    <source>
        <dbReference type="Pfam" id="PF20789"/>
    </source>
</evidence>
<reference evidence="7" key="2">
    <citation type="submission" date="2014-03" db="EMBL/GenBank/DDBJ databases">
        <title>The whipworm genome and dual-species transcriptomics of an intimate host-pathogen interaction.</title>
        <authorList>
            <person name="Foth B.J."/>
            <person name="Tsai I.J."/>
            <person name="Reid A.J."/>
            <person name="Bancroft A.J."/>
            <person name="Nichol S."/>
            <person name="Tracey A."/>
            <person name="Holroyd N."/>
            <person name="Cotton J.A."/>
            <person name="Stanley E.J."/>
            <person name="Zarowiecki M."/>
            <person name="Liu J.Z."/>
            <person name="Huckvale T."/>
            <person name="Cooper P.J."/>
            <person name="Grencis R.K."/>
            <person name="Berriman M."/>
        </authorList>
    </citation>
    <scope>NUCLEOTIDE SEQUENCE [LARGE SCALE GENOMIC DNA]</scope>
</reference>
<dbReference type="EMBL" id="HG806056">
    <property type="protein sequence ID" value="CDW56573.1"/>
    <property type="molecule type" value="Genomic_DNA"/>
</dbReference>
<dbReference type="GO" id="GO:0047617">
    <property type="term" value="F:fatty acyl-CoA hydrolase activity"/>
    <property type="evidence" value="ECO:0007669"/>
    <property type="project" value="InterPro"/>
</dbReference>
<dbReference type="InterPro" id="IPR049450">
    <property type="entry name" value="ACOT8-like_C"/>
</dbReference>
<dbReference type="GO" id="GO:0005782">
    <property type="term" value="C:peroxisomal matrix"/>
    <property type="evidence" value="ECO:0007669"/>
    <property type="project" value="UniProtKB-SubCell"/>
</dbReference>
<evidence type="ECO:0000313" key="8">
    <source>
        <dbReference type="Proteomes" id="UP000030665"/>
    </source>
</evidence>
<name>A0A077ZA87_TRITR</name>
<dbReference type="OrthoDB" id="68328at2759"/>
<dbReference type="InterPro" id="IPR042171">
    <property type="entry name" value="Acyl-CoA_hotdog"/>
</dbReference>
<accession>A0A077ZA87</accession>
<keyword evidence="8" id="KW-1185">Reference proteome</keyword>
<organism evidence="7 8">
    <name type="scientific">Trichuris trichiura</name>
    <name type="common">Whipworm</name>
    <name type="synonym">Trichocephalus trichiurus</name>
    <dbReference type="NCBI Taxonomy" id="36087"/>
    <lineage>
        <taxon>Eukaryota</taxon>
        <taxon>Metazoa</taxon>
        <taxon>Ecdysozoa</taxon>
        <taxon>Nematoda</taxon>
        <taxon>Enoplea</taxon>
        <taxon>Dorylaimia</taxon>
        <taxon>Trichinellida</taxon>
        <taxon>Trichuridae</taxon>
        <taxon>Trichuris</taxon>
    </lineage>
</organism>